<keyword evidence="2" id="KW-1185">Reference proteome</keyword>
<gene>
    <name evidence="1" type="ORF">RFULGI_LOCUS14965</name>
</gene>
<organism evidence="1 2">
    <name type="scientific">Racocetra fulgida</name>
    <dbReference type="NCBI Taxonomy" id="60492"/>
    <lineage>
        <taxon>Eukaryota</taxon>
        <taxon>Fungi</taxon>
        <taxon>Fungi incertae sedis</taxon>
        <taxon>Mucoromycota</taxon>
        <taxon>Glomeromycotina</taxon>
        <taxon>Glomeromycetes</taxon>
        <taxon>Diversisporales</taxon>
        <taxon>Gigasporaceae</taxon>
        <taxon>Racocetra</taxon>
    </lineage>
</organism>
<feature type="non-terminal residue" evidence="1">
    <location>
        <position position="1"/>
    </location>
</feature>
<accession>A0A9N9NZ19</accession>
<proteinExistence type="predicted"/>
<feature type="non-terminal residue" evidence="1">
    <location>
        <position position="332"/>
    </location>
</feature>
<reference evidence="1" key="1">
    <citation type="submission" date="2021-06" db="EMBL/GenBank/DDBJ databases">
        <authorList>
            <person name="Kallberg Y."/>
            <person name="Tangrot J."/>
            <person name="Rosling A."/>
        </authorList>
    </citation>
    <scope>NUCLEOTIDE SEQUENCE</scope>
    <source>
        <strain evidence="1">IN212</strain>
    </source>
</reference>
<sequence>QKEPEIYRVFEEIRHNGNYYASKKCFFSVCPNAEHLYKTVDPAVSSFLAEKRIATAVPELHDCQVKCHIQVRKGKNKKKNRANHNPNLCRCKIRHECRQNWHIHLVISDFFPNHCRHAKCGLELGRGFKSPEAIVRYLAKYLIKNFRLRQDPEKAQKYGLLSGMAVYKFFRVGIKKPVQYSRVFINNEPNYCYQAEHELAPHFELDREKRLRVKRQTCQQTQAKAPPNKKSYSPIDFIKLCLATSSRATPIIRLEFEFNGTKTYEKFQTVILPALKLLNLPTFTKFADYQPSFAELKKYARVAADPSVADNIPILEIYNRIYLREIREEISG</sequence>
<evidence type="ECO:0000313" key="2">
    <source>
        <dbReference type="Proteomes" id="UP000789396"/>
    </source>
</evidence>
<dbReference type="EMBL" id="CAJVPZ010045620">
    <property type="protein sequence ID" value="CAG8769635.1"/>
    <property type="molecule type" value="Genomic_DNA"/>
</dbReference>
<dbReference type="AlphaFoldDB" id="A0A9N9NZ19"/>
<evidence type="ECO:0000313" key="1">
    <source>
        <dbReference type="EMBL" id="CAG8769635.1"/>
    </source>
</evidence>
<dbReference type="Proteomes" id="UP000789396">
    <property type="component" value="Unassembled WGS sequence"/>
</dbReference>
<comment type="caution">
    <text evidence="1">The sequence shown here is derived from an EMBL/GenBank/DDBJ whole genome shotgun (WGS) entry which is preliminary data.</text>
</comment>
<dbReference type="OrthoDB" id="2434974at2759"/>
<protein>
    <submittedName>
        <fullName evidence="1">7193_t:CDS:1</fullName>
    </submittedName>
</protein>
<name>A0A9N9NZ19_9GLOM</name>